<feature type="transmembrane region" description="Helical" evidence="1">
    <location>
        <begin position="52"/>
        <end position="75"/>
    </location>
</feature>
<sequence>MDDEGPSPNTGAARLIVLLCAFGLATVGAFSAFFATEILATVLGTPSRPSTGALILCAMVPIAAAVGAAIVSVRVKGMGKILSLGCGTLILGALATVILMVVIAA</sequence>
<dbReference type="AlphaFoldDB" id="A0A1Y5Y9E5"/>
<keyword evidence="3" id="KW-1185">Reference proteome</keyword>
<feature type="transmembrane region" description="Helical" evidence="1">
    <location>
        <begin position="12"/>
        <end position="40"/>
    </location>
</feature>
<evidence type="ECO:0000313" key="2">
    <source>
        <dbReference type="EMBL" id="SMD26765.1"/>
    </source>
</evidence>
<proteinExistence type="predicted"/>
<keyword evidence="1" id="KW-1133">Transmembrane helix</keyword>
<protein>
    <submittedName>
        <fullName evidence="2">Uncharacterized protein</fullName>
    </submittedName>
</protein>
<dbReference type="RefSeq" id="WP_033390414.1">
    <property type="nucleotide sequence ID" value="NZ_FWXV01000017.1"/>
</dbReference>
<evidence type="ECO:0000313" key="3">
    <source>
        <dbReference type="Proteomes" id="UP000192674"/>
    </source>
</evidence>
<keyword evidence="1" id="KW-0472">Membrane</keyword>
<dbReference type="Proteomes" id="UP000192674">
    <property type="component" value="Unassembled WGS sequence"/>
</dbReference>
<accession>A0A1Y5Y9E5</accession>
<name>A0A1Y5Y9E5_KIBAR</name>
<feature type="transmembrane region" description="Helical" evidence="1">
    <location>
        <begin position="81"/>
        <end position="104"/>
    </location>
</feature>
<keyword evidence="1" id="KW-0812">Transmembrane</keyword>
<dbReference type="EMBL" id="FWXV01000017">
    <property type="protein sequence ID" value="SMD26765.1"/>
    <property type="molecule type" value="Genomic_DNA"/>
</dbReference>
<gene>
    <name evidence="2" type="ORF">SAMN05661093_10352</name>
</gene>
<organism evidence="2 3">
    <name type="scientific">Kibdelosporangium aridum</name>
    <dbReference type="NCBI Taxonomy" id="2030"/>
    <lineage>
        <taxon>Bacteria</taxon>
        <taxon>Bacillati</taxon>
        <taxon>Actinomycetota</taxon>
        <taxon>Actinomycetes</taxon>
        <taxon>Pseudonocardiales</taxon>
        <taxon>Pseudonocardiaceae</taxon>
        <taxon>Kibdelosporangium</taxon>
    </lineage>
</organism>
<evidence type="ECO:0000256" key="1">
    <source>
        <dbReference type="SAM" id="Phobius"/>
    </source>
</evidence>
<reference evidence="2 3" key="1">
    <citation type="submission" date="2017-04" db="EMBL/GenBank/DDBJ databases">
        <authorList>
            <person name="Afonso C.L."/>
            <person name="Miller P.J."/>
            <person name="Scott M.A."/>
            <person name="Spackman E."/>
            <person name="Goraichik I."/>
            <person name="Dimitrov K.M."/>
            <person name="Suarez D.L."/>
            <person name="Swayne D.E."/>
        </authorList>
    </citation>
    <scope>NUCLEOTIDE SEQUENCE [LARGE SCALE GENOMIC DNA]</scope>
    <source>
        <strain evidence="2 3">DSM 43828</strain>
    </source>
</reference>
<dbReference type="OrthoDB" id="3691782at2"/>